<dbReference type="EMBL" id="CAFBSA010000070">
    <property type="protein sequence ID" value="CAB5148285.1"/>
    <property type="molecule type" value="Genomic_DNA"/>
</dbReference>
<accession>A0A6J7W7H7</accession>
<reference evidence="2" key="1">
    <citation type="submission" date="2020-05" db="EMBL/GenBank/DDBJ databases">
        <authorList>
            <person name="Chiriac C."/>
            <person name="Salcher M."/>
            <person name="Ghai R."/>
            <person name="Kavagutti S V."/>
        </authorList>
    </citation>
    <scope>NUCLEOTIDE SEQUENCE</scope>
</reference>
<protein>
    <submittedName>
        <fullName evidence="2">Unannotated protein</fullName>
    </submittedName>
</protein>
<proteinExistence type="predicted"/>
<evidence type="ECO:0000313" key="2">
    <source>
        <dbReference type="EMBL" id="CAB5148285.1"/>
    </source>
</evidence>
<evidence type="ECO:0000256" key="1">
    <source>
        <dbReference type="SAM" id="MobiDB-lite"/>
    </source>
</evidence>
<sequence>MAAVTFERSLKFLAGPSRRKSKYLYLSLTSSEIFDKSPLSTGNGNAAASLKTSSESQTTSISPVGISLFSLPAGRSATMPVIKTHHSARNSPAIFSSLITTCTDPVPSRRSIKATPP</sequence>
<dbReference type="AlphaFoldDB" id="A0A6J7W7H7"/>
<gene>
    <name evidence="2" type="ORF">UFOPK4442_00479</name>
</gene>
<feature type="compositionally biased region" description="Polar residues" evidence="1">
    <location>
        <begin position="38"/>
        <end position="60"/>
    </location>
</feature>
<feature type="region of interest" description="Disordered" evidence="1">
    <location>
        <begin position="36"/>
        <end position="60"/>
    </location>
</feature>
<name>A0A6J7W7H7_9ZZZZ</name>
<organism evidence="2">
    <name type="scientific">freshwater metagenome</name>
    <dbReference type="NCBI Taxonomy" id="449393"/>
    <lineage>
        <taxon>unclassified sequences</taxon>
        <taxon>metagenomes</taxon>
        <taxon>ecological metagenomes</taxon>
    </lineage>
</organism>